<dbReference type="InterPro" id="IPR036412">
    <property type="entry name" value="HAD-like_sf"/>
</dbReference>
<evidence type="ECO:0000313" key="1">
    <source>
        <dbReference type="EMBL" id="MCM0622467.1"/>
    </source>
</evidence>
<dbReference type="GO" id="GO:0016787">
    <property type="term" value="F:hydrolase activity"/>
    <property type="evidence" value="ECO:0007669"/>
    <property type="project" value="UniProtKB-KW"/>
</dbReference>
<dbReference type="Gene3D" id="3.30.1330.40">
    <property type="entry name" value="RutC-like"/>
    <property type="match status" value="1"/>
</dbReference>
<reference evidence="1" key="1">
    <citation type="submission" date="2022-05" db="EMBL/GenBank/DDBJ databases">
        <authorList>
            <person name="Tuo L."/>
        </authorList>
    </citation>
    <scope>NUCLEOTIDE SEQUENCE</scope>
    <source>
        <strain evidence="1">BSK12Z-4</strain>
    </source>
</reference>
<keyword evidence="1" id="KW-0378">Hydrolase</keyword>
<comment type="caution">
    <text evidence="1">The sequence shown here is derived from an EMBL/GenBank/DDBJ whole genome shotgun (WGS) entry which is preliminary data.</text>
</comment>
<dbReference type="PANTHER" id="PTHR43857">
    <property type="entry name" value="BLR7761 PROTEIN"/>
    <property type="match status" value="1"/>
</dbReference>
<dbReference type="AlphaFoldDB" id="A0A9X2DAS7"/>
<dbReference type="SUPFAM" id="SSF55298">
    <property type="entry name" value="YjgF-like"/>
    <property type="match status" value="1"/>
</dbReference>
<dbReference type="InterPro" id="IPR035959">
    <property type="entry name" value="RutC-like_sf"/>
</dbReference>
<dbReference type="SUPFAM" id="SSF56784">
    <property type="entry name" value="HAD-like"/>
    <property type="match status" value="1"/>
</dbReference>
<organism evidence="1 2">
    <name type="scientific">Nocardioides bruguierae</name>
    <dbReference type="NCBI Taxonomy" id="2945102"/>
    <lineage>
        <taxon>Bacteria</taxon>
        <taxon>Bacillati</taxon>
        <taxon>Actinomycetota</taxon>
        <taxon>Actinomycetes</taxon>
        <taxon>Propionibacteriales</taxon>
        <taxon>Nocardioidaceae</taxon>
        <taxon>Nocardioides</taxon>
    </lineage>
</organism>
<dbReference type="InterPro" id="IPR006175">
    <property type="entry name" value="YjgF/YER057c/UK114"/>
</dbReference>
<keyword evidence="2" id="KW-1185">Reference proteome</keyword>
<dbReference type="InterPro" id="IPR023198">
    <property type="entry name" value="PGP-like_dom2"/>
</dbReference>
<dbReference type="Gene3D" id="1.10.150.240">
    <property type="entry name" value="Putative phosphatase, domain 2"/>
    <property type="match status" value="1"/>
</dbReference>
<accession>A0A9X2DAS7</accession>
<dbReference type="InterPro" id="IPR023214">
    <property type="entry name" value="HAD_sf"/>
</dbReference>
<name>A0A9X2DAS7_9ACTN</name>
<proteinExistence type="predicted"/>
<dbReference type="PROSITE" id="PS01228">
    <property type="entry name" value="COF_1"/>
    <property type="match status" value="1"/>
</dbReference>
<gene>
    <name evidence="1" type="ORF">M8330_19435</name>
</gene>
<dbReference type="EMBL" id="JAMOIL010000036">
    <property type="protein sequence ID" value="MCM0622467.1"/>
    <property type="molecule type" value="Genomic_DNA"/>
</dbReference>
<protein>
    <submittedName>
        <fullName evidence="1">Rid family hydrolase</fullName>
    </submittedName>
</protein>
<dbReference type="PANTHER" id="PTHR43857:SF1">
    <property type="entry name" value="YJGH FAMILY PROTEIN"/>
    <property type="match status" value="1"/>
</dbReference>
<dbReference type="Pfam" id="PF01042">
    <property type="entry name" value="Ribonuc_L-PSP"/>
    <property type="match status" value="1"/>
</dbReference>
<sequence length="359" mass="37272">MTRETLVVLDIDGTLLASAGEHHRIAEEVLARHGLDVLAKPWESYRNYTDSAVIDEVSEDASGLPVSAALLATLDEEYAEGLEKHLAETPIEEVPGARALLAALDATPGVRLAFATGSLRAMAEIKLGLLGVDVESAVLATGLEHGTREAIIGAAVAETARRARHDRFDVVSLGDGRWDETTAIMLGVGLVGVETGSHRFGPDAGLVVPDLRSVTPEQLVAQARPWRPAPSGLERIGTGAASEAALGFSRAVATPAGYVHVSGCSGLSREAGVPHGSVAQQLGRALDKAAGVLARAGLGLEDVVATRVYLVGDDFDEAGAAHGALLGGVRPACTMVRVAGLIDPDMRVELELTAYRAPA</sequence>
<evidence type="ECO:0000313" key="2">
    <source>
        <dbReference type="Proteomes" id="UP001139485"/>
    </source>
</evidence>
<dbReference type="Pfam" id="PF12710">
    <property type="entry name" value="HAD"/>
    <property type="match status" value="1"/>
</dbReference>
<dbReference type="Gene3D" id="3.40.50.1000">
    <property type="entry name" value="HAD superfamily/HAD-like"/>
    <property type="match status" value="1"/>
</dbReference>
<dbReference type="RefSeq" id="WP_250828677.1">
    <property type="nucleotide sequence ID" value="NZ_JAMOIL010000036.1"/>
</dbReference>
<dbReference type="Proteomes" id="UP001139485">
    <property type="component" value="Unassembled WGS sequence"/>
</dbReference>